<reference evidence="2 3" key="1">
    <citation type="submission" date="2024-04" db="EMBL/GenBank/DDBJ databases">
        <title>Draft genome sequence of Pseudoxanthomonas putridarboris WD12.</title>
        <authorList>
            <person name="Oh J."/>
        </authorList>
    </citation>
    <scope>NUCLEOTIDE SEQUENCE [LARGE SCALE GENOMIC DNA]</scope>
    <source>
        <strain evidence="2 3">WD12</strain>
    </source>
</reference>
<comment type="caution">
    <text evidence="2">The sequence shown here is derived from an EMBL/GenBank/DDBJ whole genome shotgun (WGS) entry which is preliminary data.</text>
</comment>
<dbReference type="EMBL" id="JBBWWT010000013">
    <property type="protein sequence ID" value="MEL1266186.1"/>
    <property type="molecule type" value="Genomic_DNA"/>
</dbReference>
<evidence type="ECO:0000313" key="2">
    <source>
        <dbReference type="EMBL" id="MEL1266186.1"/>
    </source>
</evidence>
<keyword evidence="3" id="KW-1185">Reference proteome</keyword>
<proteinExistence type="predicted"/>
<gene>
    <name evidence="2" type="ORF">AAD027_17670</name>
</gene>
<sequence>KAQESVAKEKPRIERLQWWNAVQAKVPGFSAGKVYHFHPVGLAGNLGKRRHPIIQIDGNSVELEFLEMYVGGDLSDADIEAAAKELGCEPSLIYAIARQESAHSSFISVDGETIPSILYERHWFRKLTKNASYEQTHSEICGPAYRRARKNSSGKFIDVKTGAEVDAKDVYGSSGKPQYERLMTAYGLNEAAALQACSWGKFQIMGFNYAAAGYGSVKDFTAAMSLGDAEHIKAFLKFAKSNSTLLNGLRSKNYELIAEGHNGSGWRSINPEYARNIERFSNEYSKK</sequence>
<accession>A0ABU9J4M1</accession>
<protein>
    <submittedName>
        <fullName evidence="2">N-acetylmuramidase domain-containing protein</fullName>
    </submittedName>
</protein>
<organism evidence="2 3">
    <name type="scientific">Pseudoxanthomonas putridarboris</name>
    <dbReference type="NCBI Taxonomy" id="752605"/>
    <lineage>
        <taxon>Bacteria</taxon>
        <taxon>Pseudomonadati</taxon>
        <taxon>Pseudomonadota</taxon>
        <taxon>Gammaproteobacteria</taxon>
        <taxon>Lysobacterales</taxon>
        <taxon>Lysobacteraceae</taxon>
        <taxon>Pseudoxanthomonas</taxon>
    </lineage>
</organism>
<dbReference type="InterPro" id="IPR024408">
    <property type="entry name" value="Muramidase"/>
</dbReference>
<name>A0ABU9J4M1_9GAMM</name>
<evidence type="ECO:0000259" key="1">
    <source>
        <dbReference type="Pfam" id="PF11860"/>
    </source>
</evidence>
<dbReference type="RefSeq" id="WP_341727358.1">
    <property type="nucleotide sequence ID" value="NZ_JBBWWT010000013.1"/>
</dbReference>
<evidence type="ECO:0000313" key="3">
    <source>
        <dbReference type="Proteomes" id="UP001459204"/>
    </source>
</evidence>
<dbReference type="Proteomes" id="UP001459204">
    <property type="component" value="Unassembled WGS sequence"/>
</dbReference>
<feature type="domain" description="N-acetylmuramidase" evidence="1">
    <location>
        <begin position="90"/>
        <end position="284"/>
    </location>
</feature>
<dbReference type="Pfam" id="PF11860">
    <property type="entry name" value="Muramidase"/>
    <property type="match status" value="1"/>
</dbReference>
<feature type="non-terminal residue" evidence="2">
    <location>
        <position position="1"/>
    </location>
</feature>